<dbReference type="Pfam" id="PF12937">
    <property type="entry name" value="F-box-like"/>
    <property type="match status" value="1"/>
</dbReference>
<evidence type="ECO:0000313" key="3">
    <source>
        <dbReference type="Proteomes" id="UP000077266"/>
    </source>
</evidence>
<keyword evidence="3" id="KW-1185">Reference proteome</keyword>
<dbReference type="EMBL" id="KV426077">
    <property type="protein sequence ID" value="KZV89281.1"/>
    <property type="molecule type" value="Genomic_DNA"/>
</dbReference>
<dbReference type="InParanoid" id="A0A165FNJ4"/>
<dbReference type="SUPFAM" id="SSF52047">
    <property type="entry name" value="RNI-like"/>
    <property type="match status" value="1"/>
</dbReference>
<dbReference type="AlphaFoldDB" id="A0A165FNJ4"/>
<dbReference type="InterPro" id="IPR001810">
    <property type="entry name" value="F-box_dom"/>
</dbReference>
<dbReference type="InterPro" id="IPR036047">
    <property type="entry name" value="F-box-like_dom_sf"/>
</dbReference>
<sequence>MSAESTAATLPDDVLAHIMLLAAPYDPVDKIHMAQVSRWWRASALRNAQLWASFSFASSHRTFGLRYVLLFLQRSLTCDLFIAGLAVESLRMRLENDTPNDGASSSGSLFYLLPYAARIRQLHLYYARPFDTGDRVQLRHVRFPRLEDFKIFAAPAKVFVGAVVSLTSGSLRQLDLTYVRLDKWDLGTLAGLRMVRLCGCPLTSRVIYTILYHCKRLERLILVVPDGAAALSEPPKLIKTMHLTALDLNMHPRDVRRVLDSLDGARLSSISVAIPRIHSVGAPADGSLHPLLASVLRNVRSITNVAILSIVEGDIHFTSILLVGEAGHERRLVYQTSQLNFPVLWKMLAQNLSIDNTVRAFYVCANTWIPLATALAAQPPKNAVTLKLAPDIWTPGAVADLPLMTLPMLSVIYAGNGCYSRDREVQKTFSYILHSIATTSRSVQICVDAGRYPDDPVKAGMLRYLRDLMLWIGSGKCELCHHCLPSTL</sequence>
<reference evidence="2 3" key="1">
    <citation type="journal article" date="2016" name="Mol. Biol. Evol.">
        <title>Comparative Genomics of Early-Diverging Mushroom-Forming Fungi Provides Insights into the Origins of Lignocellulose Decay Capabilities.</title>
        <authorList>
            <person name="Nagy L.G."/>
            <person name="Riley R."/>
            <person name="Tritt A."/>
            <person name="Adam C."/>
            <person name="Daum C."/>
            <person name="Floudas D."/>
            <person name="Sun H."/>
            <person name="Yadav J.S."/>
            <person name="Pangilinan J."/>
            <person name="Larsson K.H."/>
            <person name="Matsuura K."/>
            <person name="Barry K."/>
            <person name="Labutti K."/>
            <person name="Kuo R."/>
            <person name="Ohm R.A."/>
            <person name="Bhattacharya S.S."/>
            <person name="Shirouzu T."/>
            <person name="Yoshinaga Y."/>
            <person name="Martin F.M."/>
            <person name="Grigoriev I.V."/>
            <person name="Hibbett D.S."/>
        </authorList>
    </citation>
    <scope>NUCLEOTIDE SEQUENCE [LARGE SCALE GENOMIC DNA]</scope>
    <source>
        <strain evidence="2 3">HHB12029</strain>
    </source>
</reference>
<feature type="domain" description="F-box" evidence="1">
    <location>
        <begin position="8"/>
        <end position="56"/>
    </location>
</feature>
<dbReference type="Proteomes" id="UP000077266">
    <property type="component" value="Unassembled WGS sequence"/>
</dbReference>
<gene>
    <name evidence="2" type="ORF">EXIGLDRAFT_751251</name>
</gene>
<name>A0A165FNJ4_EXIGL</name>
<proteinExistence type="predicted"/>
<evidence type="ECO:0000313" key="2">
    <source>
        <dbReference type="EMBL" id="KZV89281.1"/>
    </source>
</evidence>
<evidence type="ECO:0000259" key="1">
    <source>
        <dbReference type="Pfam" id="PF12937"/>
    </source>
</evidence>
<accession>A0A165FNJ4</accession>
<organism evidence="2 3">
    <name type="scientific">Exidia glandulosa HHB12029</name>
    <dbReference type="NCBI Taxonomy" id="1314781"/>
    <lineage>
        <taxon>Eukaryota</taxon>
        <taxon>Fungi</taxon>
        <taxon>Dikarya</taxon>
        <taxon>Basidiomycota</taxon>
        <taxon>Agaricomycotina</taxon>
        <taxon>Agaricomycetes</taxon>
        <taxon>Auriculariales</taxon>
        <taxon>Exidiaceae</taxon>
        <taxon>Exidia</taxon>
    </lineage>
</organism>
<dbReference type="SUPFAM" id="SSF81383">
    <property type="entry name" value="F-box domain"/>
    <property type="match status" value="1"/>
</dbReference>
<protein>
    <recommendedName>
        <fullName evidence="1">F-box domain-containing protein</fullName>
    </recommendedName>
</protein>